<evidence type="ECO:0000313" key="4">
    <source>
        <dbReference type="EMBL" id="QOY37919.1"/>
    </source>
</evidence>
<dbReference type="SUPFAM" id="SSF49478">
    <property type="entry name" value="Cna protein B-type domain"/>
    <property type="match status" value="1"/>
</dbReference>
<keyword evidence="1" id="KW-0812">Transmembrane</keyword>
<keyword evidence="1" id="KW-0472">Membrane</keyword>
<dbReference type="RefSeq" id="WP_071317985.1">
    <property type="nucleotide sequence ID" value="NZ_CP063356.2"/>
</dbReference>
<evidence type="ECO:0000313" key="5">
    <source>
        <dbReference type="Proteomes" id="UP000180175"/>
    </source>
</evidence>
<dbReference type="OrthoDB" id="2858037at2"/>
<accession>A0A1S2LGC4</accession>
<name>A0A1S2LGC4_9BACI</name>
<dbReference type="Pfam" id="PF10670">
    <property type="entry name" value="DUF4198"/>
    <property type="match status" value="1"/>
</dbReference>
<reference evidence="4 5" key="2">
    <citation type="journal article" date="2017" name="Genome Announc.">
        <title>Draft Genome Sequences of Four Alkaliphilic Bacteria Belonging to the Anaerobacillus Genus.</title>
        <authorList>
            <person name="Bassil N.M."/>
            <person name="Lloyd J.R."/>
        </authorList>
    </citation>
    <scope>NUCLEOTIDE SEQUENCE [LARGE SCALE GENOMIC DNA]</scope>
    <source>
        <strain evidence="4 5">NB2006</strain>
    </source>
</reference>
<keyword evidence="1" id="KW-1133">Transmembrane helix</keyword>
<dbReference type="EMBL" id="CP063356">
    <property type="protein sequence ID" value="QOY37919.1"/>
    <property type="molecule type" value="Genomic_DNA"/>
</dbReference>
<dbReference type="KEGG" id="aia:AWH56_010310"/>
<feature type="chain" id="PRO_5036025480" evidence="2">
    <location>
        <begin position="23"/>
        <end position="274"/>
    </location>
</feature>
<reference evidence="4" key="4">
    <citation type="submission" date="2020-10" db="EMBL/GenBank/DDBJ databases">
        <authorList>
            <person name="Bassil N.M."/>
            <person name="Lloyd J.R."/>
        </authorList>
    </citation>
    <scope>NUCLEOTIDE SEQUENCE</scope>
    <source>
        <strain evidence="4">NB2006</strain>
    </source>
</reference>
<organism evidence="3 5">
    <name type="scientific">Anaerobacillus isosaccharinicus</name>
    <dbReference type="NCBI Taxonomy" id="1532552"/>
    <lineage>
        <taxon>Bacteria</taxon>
        <taxon>Bacillati</taxon>
        <taxon>Bacillota</taxon>
        <taxon>Bacilli</taxon>
        <taxon>Bacillales</taxon>
        <taxon>Bacillaceae</taxon>
        <taxon>Anaerobacillus</taxon>
    </lineage>
</organism>
<evidence type="ECO:0000256" key="1">
    <source>
        <dbReference type="SAM" id="Phobius"/>
    </source>
</evidence>
<protein>
    <submittedName>
        <fullName evidence="4">DUF4198 domain-containing protein</fullName>
    </submittedName>
</protein>
<dbReference type="InterPro" id="IPR019613">
    <property type="entry name" value="DUF4198"/>
</dbReference>
<gene>
    <name evidence="4" type="ORF">AWH56_010310</name>
    <name evidence="3" type="ORF">AWH56_15840</name>
</gene>
<dbReference type="EMBL" id="LQXD01000136">
    <property type="protein sequence ID" value="OIJ11374.1"/>
    <property type="molecule type" value="Genomic_DNA"/>
</dbReference>
<reference evidence="4 5" key="3">
    <citation type="journal article" date="2019" name="Int. J. Syst. Evol. Microbiol.">
        <title>Anaerobacillus isosaccharinicus sp. nov., an alkaliphilic bacterium which degrades isosaccharinic acid.</title>
        <authorList>
            <person name="Bassil N.M."/>
            <person name="Lloyd J.R."/>
        </authorList>
    </citation>
    <scope>NUCLEOTIDE SEQUENCE [LARGE SCALE GENOMIC DNA]</scope>
    <source>
        <strain evidence="4 5">NB2006</strain>
    </source>
</reference>
<feature type="transmembrane region" description="Helical" evidence="1">
    <location>
        <begin position="250"/>
        <end position="271"/>
    </location>
</feature>
<reference evidence="3 5" key="1">
    <citation type="submission" date="2016-10" db="EMBL/GenBank/DDBJ databases">
        <title>Draft genome sequences of four alkaliphilic bacteria belonging to the Anaerobacillus genus.</title>
        <authorList>
            <person name="Bassil N.M."/>
            <person name="Lloyd J.R."/>
        </authorList>
    </citation>
    <scope>NUCLEOTIDE SEQUENCE [LARGE SCALE GENOMIC DNA]</scope>
    <source>
        <strain evidence="3 5">NB2006</strain>
    </source>
</reference>
<dbReference type="AlphaFoldDB" id="A0A1S2LGC4"/>
<feature type="signal peptide" evidence="2">
    <location>
        <begin position="1"/>
        <end position="22"/>
    </location>
</feature>
<keyword evidence="2" id="KW-0732">Signal</keyword>
<dbReference type="Proteomes" id="UP000180175">
    <property type="component" value="Chromosome"/>
</dbReference>
<evidence type="ECO:0000256" key="2">
    <source>
        <dbReference type="SAM" id="SignalP"/>
    </source>
</evidence>
<keyword evidence="5" id="KW-1185">Reference proteome</keyword>
<evidence type="ECO:0000313" key="3">
    <source>
        <dbReference type="EMBL" id="OIJ11374.1"/>
    </source>
</evidence>
<sequence>MKKTIALTIFILLLLITPKAFAHELFIQVKKDDVSNELQAEVLWGHLRDFLDQANHENYELYVRYPNGETEQLELEKIGVQARAYLNASEKGEYVFWANRVPSTYTPEDDVTRLSVQMAKAIYQVGSGNLTANQPVGLSLEIVPEASLANFKTGKVKGSVLLDGEPLSGATLTAYGPEGELLEEVSSDDGTFEFNLQSNGEWLMKATFQTEESGKLEDTEYELIGQTTTLLVDTTSTSSSYNNLNSTNPLTMIAVFFIGLLLGAAITFVSVKKK</sequence>
<proteinExistence type="predicted"/>